<dbReference type="InterPro" id="IPR036188">
    <property type="entry name" value="FAD/NAD-bd_sf"/>
</dbReference>
<dbReference type="Pfam" id="PF01266">
    <property type="entry name" value="DAO"/>
    <property type="match status" value="1"/>
</dbReference>
<dbReference type="SUPFAM" id="SSF51905">
    <property type="entry name" value="FAD/NAD(P)-binding domain"/>
    <property type="match status" value="1"/>
</dbReference>
<dbReference type="OrthoDB" id="18526at2"/>
<dbReference type="RefSeq" id="WP_052495203.1">
    <property type="nucleotide sequence ID" value="NZ_CP010537.1"/>
</dbReference>
<feature type="region of interest" description="Disordered" evidence="2">
    <location>
        <begin position="370"/>
        <end position="389"/>
    </location>
</feature>
<name>A0A0C4YG59_9BURK</name>
<dbReference type="InterPro" id="IPR006076">
    <property type="entry name" value="FAD-dep_OxRdtase"/>
</dbReference>
<accession>A0A0C4YG59</accession>
<dbReference type="Proteomes" id="UP000031843">
    <property type="component" value="Chromosome secondary"/>
</dbReference>
<organism evidence="4 5">
    <name type="scientific">Cupriavidus basilensis</name>
    <dbReference type="NCBI Taxonomy" id="68895"/>
    <lineage>
        <taxon>Bacteria</taxon>
        <taxon>Pseudomonadati</taxon>
        <taxon>Pseudomonadota</taxon>
        <taxon>Betaproteobacteria</taxon>
        <taxon>Burkholderiales</taxon>
        <taxon>Burkholderiaceae</taxon>
        <taxon>Cupriavidus</taxon>
    </lineage>
</organism>
<feature type="domain" description="FAD dependent oxidoreductase" evidence="3">
    <location>
        <begin position="9"/>
        <end position="349"/>
    </location>
</feature>
<dbReference type="Gene3D" id="3.50.50.60">
    <property type="entry name" value="FAD/NAD(P)-binding domain"/>
    <property type="match status" value="1"/>
</dbReference>
<dbReference type="GO" id="GO:0005737">
    <property type="term" value="C:cytoplasm"/>
    <property type="evidence" value="ECO:0007669"/>
    <property type="project" value="TreeGrafter"/>
</dbReference>
<proteinExistence type="predicted"/>
<gene>
    <name evidence="4" type="ORF">RR42_s3256</name>
</gene>
<keyword evidence="5" id="KW-1185">Reference proteome</keyword>
<dbReference type="PANTHER" id="PTHR13847:SF287">
    <property type="entry name" value="FAD-DEPENDENT OXIDOREDUCTASE DOMAIN-CONTAINING PROTEIN 1"/>
    <property type="match status" value="1"/>
</dbReference>
<evidence type="ECO:0000256" key="1">
    <source>
        <dbReference type="ARBA" id="ARBA00023002"/>
    </source>
</evidence>
<dbReference type="AlphaFoldDB" id="A0A0C4YG59"/>
<evidence type="ECO:0000313" key="4">
    <source>
        <dbReference type="EMBL" id="AJG24832.1"/>
    </source>
</evidence>
<reference evidence="4 5" key="1">
    <citation type="journal article" date="2015" name="Genome Announc.">
        <title>Complete Genome Sequence of Cupriavidus basilensis 4G11, Isolated from the Oak Ridge Field Research Center Site.</title>
        <authorList>
            <person name="Ray J."/>
            <person name="Waters R.J."/>
            <person name="Skerker J.M."/>
            <person name="Kuehl J.V."/>
            <person name="Price M.N."/>
            <person name="Huang J."/>
            <person name="Chakraborty R."/>
            <person name="Arkin A.P."/>
            <person name="Deutschbauer A."/>
        </authorList>
    </citation>
    <scope>NUCLEOTIDE SEQUENCE [LARGE SCALE GENOMIC DNA]</scope>
    <source>
        <strain evidence="4">4G11</strain>
    </source>
</reference>
<dbReference type="PANTHER" id="PTHR13847">
    <property type="entry name" value="SARCOSINE DEHYDROGENASE-RELATED"/>
    <property type="match status" value="1"/>
</dbReference>
<dbReference type="SUPFAM" id="SSF54373">
    <property type="entry name" value="FAD-linked reductases, C-terminal domain"/>
    <property type="match status" value="1"/>
</dbReference>
<evidence type="ECO:0000256" key="2">
    <source>
        <dbReference type="SAM" id="MobiDB-lite"/>
    </source>
</evidence>
<keyword evidence="1 4" id="KW-0560">Oxidoreductase</keyword>
<protein>
    <submittedName>
        <fullName evidence="4">D-amino-acid oxidase</fullName>
        <ecNumber evidence="4">1.4.3.3</ecNumber>
    </submittedName>
</protein>
<feature type="compositionally biased region" description="Basic and acidic residues" evidence="2">
    <location>
        <begin position="379"/>
        <end position="389"/>
    </location>
</feature>
<evidence type="ECO:0000259" key="3">
    <source>
        <dbReference type="Pfam" id="PF01266"/>
    </source>
</evidence>
<dbReference type="GO" id="GO:0003884">
    <property type="term" value="F:D-amino-acid oxidase activity"/>
    <property type="evidence" value="ECO:0007669"/>
    <property type="project" value="UniProtKB-EC"/>
</dbReference>
<evidence type="ECO:0000313" key="5">
    <source>
        <dbReference type="Proteomes" id="UP000031843"/>
    </source>
</evidence>
<dbReference type="KEGG" id="cbw:RR42_s3256"/>
<sequence>MKPAQAYGDVIVIGAGIVGAACAFELAGHGLDVCVLDSRAGGATHAGMGHLVMMDDTAPERDLCACSLRLWRELARDMPPGCAYRQCGTLWVAGDAAEMALARQRQDALRAQGIPCAMLDGGELARHEPMLRPGLAGALKVAGDAIVYAPAVASWLLAQRASRISLLHATVSAVQANHVTLEDGRRLTAAAVVVANGIQATQLLPALPIRARKGHLVITDRYPACVNHQLVELGYAASAHHSDGISVAFNVQPRPTGQLLIGSSRQFDSLDAAVDTQVMARMLRRATAYLPALADMNAIRCWTGFRAATPDGLPIVGAHPGQPGLWLAVGHEGLGVTTAPASARLLAALLLGHRAPVDPAPFSFSRFAAATQTAPGPGRENKHETQPSR</sequence>
<dbReference type="STRING" id="68895.RR42_s3256"/>
<dbReference type="Gene3D" id="3.30.9.10">
    <property type="entry name" value="D-Amino Acid Oxidase, subunit A, domain 2"/>
    <property type="match status" value="1"/>
</dbReference>
<dbReference type="EC" id="1.4.3.3" evidence="4"/>
<dbReference type="PROSITE" id="PS51257">
    <property type="entry name" value="PROKAR_LIPOPROTEIN"/>
    <property type="match status" value="1"/>
</dbReference>
<dbReference type="EMBL" id="CP010537">
    <property type="protein sequence ID" value="AJG24832.1"/>
    <property type="molecule type" value="Genomic_DNA"/>
</dbReference>